<gene>
    <name evidence="2" type="ORF">BKA07_000842</name>
</gene>
<keyword evidence="3" id="KW-1185">Reference proteome</keyword>
<accession>A0A846S4M4</accession>
<feature type="domain" description="Serine aminopeptidase S33" evidence="1">
    <location>
        <begin position="63"/>
        <end position="161"/>
    </location>
</feature>
<comment type="caution">
    <text evidence="2">The sequence shown here is derived from an EMBL/GenBank/DDBJ whole genome shotgun (WGS) entry which is preliminary data.</text>
</comment>
<protein>
    <submittedName>
        <fullName evidence="2">Putative alpha/beta hydrolase</fullName>
    </submittedName>
</protein>
<reference evidence="2 3" key="1">
    <citation type="submission" date="2020-03" db="EMBL/GenBank/DDBJ databases">
        <title>Sequencing the genomes of 1000 actinobacteria strains.</title>
        <authorList>
            <person name="Klenk H.-P."/>
        </authorList>
    </citation>
    <scope>NUCLEOTIDE SEQUENCE [LARGE SCALE GENOMIC DNA]</scope>
    <source>
        <strain evidence="2 3">DSM 18964</strain>
    </source>
</reference>
<dbReference type="Proteomes" id="UP000576792">
    <property type="component" value="Unassembled WGS sequence"/>
</dbReference>
<dbReference type="EMBL" id="JAATJN010000001">
    <property type="protein sequence ID" value="NJC55807.1"/>
    <property type="molecule type" value="Genomic_DNA"/>
</dbReference>
<organism evidence="2 3">
    <name type="scientific">Brevibacterium marinum</name>
    <dbReference type="NCBI Taxonomy" id="418643"/>
    <lineage>
        <taxon>Bacteria</taxon>
        <taxon>Bacillati</taxon>
        <taxon>Actinomycetota</taxon>
        <taxon>Actinomycetes</taxon>
        <taxon>Micrococcales</taxon>
        <taxon>Brevibacteriaceae</taxon>
        <taxon>Brevibacterium</taxon>
    </lineage>
</organism>
<dbReference type="GO" id="GO:0016787">
    <property type="term" value="F:hydrolase activity"/>
    <property type="evidence" value="ECO:0007669"/>
    <property type="project" value="UniProtKB-KW"/>
</dbReference>
<dbReference type="RefSeq" id="WP_245161831.1">
    <property type="nucleotide sequence ID" value="NZ_BAAAPQ010000026.1"/>
</dbReference>
<proteinExistence type="predicted"/>
<keyword evidence="2" id="KW-0378">Hydrolase</keyword>
<dbReference type="SUPFAM" id="SSF53474">
    <property type="entry name" value="alpha/beta-Hydrolases"/>
    <property type="match status" value="1"/>
</dbReference>
<evidence type="ECO:0000313" key="2">
    <source>
        <dbReference type="EMBL" id="NJC55807.1"/>
    </source>
</evidence>
<sequence>MTSTMMSSVHIPVTGATRTIAPGLGSIDTSAPDGQDHIVGTLLMPQGTPVGFLTIHPATATPARFYTNFADYAVDRGLAVLTYDVRGVAASGPAHEHTRLRMRDWMHQDANAVAAWARSEFPELPKLALGHSLGGHALLLGNGTDDLHGIVTVGTARAALRDINPLAERLRVGLILRALGPLISPLVGYAPGKRLGLGEDIPTAAMLEWGRWVSMSEYFFDDPSLGATARMARLRTPVLATGAGDDKWASPAQIDALVDHVRLAEVERRTFTPQELEVSRIGHHGLLRRSVAERAWPEIVSWLLERLPRN</sequence>
<dbReference type="Pfam" id="PF12146">
    <property type="entry name" value="Hydrolase_4"/>
    <property type="match status" value="1"/>
</dbReference>
<dbReference type="PIRSF" id="PIRSF037442">
    <property type="entry name" value="UCP037442_abhydr"/>
    <property type="match status" value="1"/>
</dbReference>
<dbReference type="InterPro" id="IPR017208">
    <property type="entry name" value="UCP037442_abhydr"/>
</dbReference>
<dbReference type="InterPro" id="IPR022742">
    <property type="entry name" value="Hydrolase_4"/>
</dbReference>
<name>A0A846S4M4_9MICO</name>
<evidence type="ECO:0000313" key="3">
    <source>
        <dbReference type="Proteomes" id="UP000576792"/>
    </source>
</evidence>
<evidence type="ECO:0000259" key="1">
    <source>
        <dbReference type="Pfam" id="PF12146"/>
    </source>
</evidence>
<dbReference type="InterPro" id="IPR029058">
    <property type="entry name" value="AB_hydrolase_fold"/>
</dbReference>
<dbReference type="Gene3D" id="3.40.50.1820">
    <property type="entry name" value="alpha/beta hydrolase"/>
    <property type="match status" value="1"/>
</dbReference>
<dbReference type="AlphaFoldDB" id="A0A846S4M4"/>